<dbReference type="SMART" id="SM00354">
    <property type="entry name" value="HTH_LACI"/>
    <property type="match status" value="1"/>
</dbReference>
<dbReference type="Gene3D" id="1.10.260.40">
    <property type="entry name" value="lambda repressor-like DNA-binding domains"/>
    <property type="match status" value="1"/>
</dbReference>
<comment type="caution">
    <text evidence="5">The sequence shown here is derived from an EMBL/GenBank/DDBJ whole genome shotgun (WGS) entry which is preliminary data.</text>
</comment>
<keyword evidence="6" id="KW-1185">Reference proteome</keyword>
<dbReference type="Pfam" id="PF00356">
    <property type="entry name" value="LacI"/>
    <property type="match status" value="1"/>
</dbReference>
<accession>A0A2T0R662</accession>
<dbReference type="GO" id="GO:0003700">
    <property type="term" value="F:DNA-binding transcription factor activity"/>
    <property type="evidence" value="ECO:0007669"/>
    <property type="project" value="TreeGrafter"/>
</dbReference>
<gene>
    <name evidence="5" type="ORF">CLV37_10358</name>
</gene>
<evidence type="ECO:0000256" key="2">
    <source>
        <dbReference type="ARBA" id="ARBA00023125"/>
    </source>
</evidence>
<proteinExistence type="predicted"/>
<keyword evidence="3" id="KW-0804">Transcription</keyword>
<dbReference type="InterPro" id="IPR000843">
    <property type="entry name" value="HTH_LacI"/>
</dbReference>
<evidence type="ECO:0000256" key="3">
    <source>
        <dbReference type="ARBA" id="ARBA00023163"/>
    </source>
</evidence>
<dbReference type="InterPro" id="IPR046335">
    <property type="entry name" value="LacI/GalR-like_sensor"/>
</dbReference>
<keyword evidence="1" id="KW-0805">Transcription regulation</keyword>
<evidence type="ECO:0000313" key="5">
    <source>
        <dbReference type="EMBL" id="PRY16627.1"/>
    </source>
</evidence>
<dbReference type="InterPro" id="IPR010982">
    <property type="entry name" value="Lambda_DNA-bd_dom_sf"/>
</dbReference>
<dbReference type="CDD" id="cd01392">
    <property type="entry name" value="HTH_LacI"/>
    <property type="match status" value="1"/>
</dbReference>
<dbReference type="RefSeq" id="WP_106208759.1">
    <property type="nucleotide sequence ID" value="NZ_PVZF01000003.1"/>
</dbReference>
<evidence type="ECO:0000256" key="1">
    <source>
        <dbReference type="ARBA" id="ARBA00023015"/>
    </source>
</evidence>
<sequence>MPGRSASVTIADVARRAGVSRALVSIVLRGVPGASPENRERVLRVAAELGYHPDQRARLLGSGRSRTVGVVFGLQEPFHGELVEALYGAASGSGWRLSLQPRLARRPEPAAVRELLAERVETVLLLGSGLDRRELTELGERVPVVLLARSLAGGPAVPGVGTVRTDDQAGAELAVRHLLGLGHRHVAHVHGRKAPGAVERRRGYRDVLRAAGLEPDLVGGGTTGSSGEAAARELLGRDAAARPTAVLAFNDESAAGLLQSVRAAHLAVPGDLSVVGFDDSAVASLDTVALTTVCQNAGVLAARAFEQATRRAEQEAGAQDVVIAPELVVRRTTAPPR</sequence>
<dbReference type="EMBL" id="PVZF01000003">
    <property type="protein sequence ID" value="PRY16627.1"/>
    <property type="molecule type" value="Genomic_DNA"/>
</dbReference>
<keyword evidence="2" id="KW-0238">DNA-binding</keyword>
<evidence type="ECO:0000259" key="4">
    <source>
        <dbReference type="PROSITE" id="PS50932"/>
    </source>
</evidence>
<feature type="domain" description="HTH lacI-type" evidence="4">
    <location>
        <begin position="8"/>
        <end position="62"/>
    </location>
</feature>
<dbReference type="PROSITE" id="PS50932">
    <property type="entry name" value="HTH_LACI_2"/>
    <property type="match status" value="1"/>
</dbReference>
<dbReference type="SUPFAM" id="SSF47413">
    <property type="entry name" value="lambda repressor-like DNA-binding domains"/>
    <property type="match status" value="1"/>
</dbReference>
<dbReference type="SUPFAM" id="SSF53822">
    <property type="entry name" value="Periplasmic binding protein-like I"/>
    <property type="match status" value="1"/>
</dbReference>
<protein>
    <submittedName>
        <fullName evidence="5">LacI family transcriptional regulator</fullName>
    </submittedName>
</protein>
<dbReference type="AlphaFoldDB" id="A0A2T0R662"/>
<dbReference type="Pfam" id="PF13377">
    <property type="entry name" value="Peripla_BP_3"/>
    <property type="match status" value="1"/>
</dbReference>
<evidence type="ECO:0000313" key="6">
    <source>
        <dbReference type="Proteomes" id="UP000238083"/>
    </source>
</evidence>
<dbReference type="InterPro" id="IPR028082">
    <property type="entry name" value="Peripla_BP_I"/>
</dbReference>
<dbReference type="Proteomes" id="UP000238083">
    <property type="component" value="Unassembled WGS sequence"/>
</dbReference>
<name>A0A2T0R662_9ACTN</name>
<dbReference type="PANTHER" id="PTHR30146:SF153">
    <property type="entry name" value="LACTOSE OPERON REPRESSOR"/>
    <property type="match status" value="1"/>
</dbReference>
<organism evidence="5 6">
    <name type="scientific">Kineococcus rhizosphaerae</name>
    <dbReference type="NCBI Taxonomy" id="559628"/>
    <lineage>
        <taxon>Bacteria</taxon>
        <taxon>Bacillati</taxon>
        <taxon>Actinomycetota</taxon>
        <taxon>Actinomycetes</taxon>
        <taxon>Kineosporiales</taxon>
        <taxon>Kineosporiaceae</taxon>
        <taxon>Kineococcus</taxon>
    </lineage>
</organism>
<dbReference type="OrthoDB" id="59108at2"/>
<dbReference type="Gene3D" id="3.40.50.2300">
    <property type="match status" value="2"/>
</dbReference>
<dbReference type="PANTHER" id="PTHR30146">
    <property type="entry name" value="LACI-RELATED TRANSCRIPTIONAL REPRESSOR"/>
    <property type="match status" value="1"/>
</dbReference>
<dbReference type="GO" id="GO:0000976">
    <property type="term" value="F:transcription cis-regulatory region binding"/>
    <property type="evidence" value="ECO:0007669"/>
    <property type="project" value="TreeGrafter"/>
</dbReference>
<reference evidence="5 6" key="1">
    <citation type="submission" date="2018-03" db="EMBL/GenBank/DDBJ databases">
        <title>Genomic Encyclopedia of Archaeal and Bacterial Type Strains, Phase II (KMG-II): from individual species to whole genera.</title>
        <authorList>
            <person name="Goeker M."/>
        </authorList>
    </citation>
    <scope>NUCLEOTIDE SEQUENCE [LARGE SCALE GENOMIC DNA]</scope>
    <source>
        <strain evidence="5 6">DSM 19711</strain>
    </source>
</reference>
<dbReference type="CDD" id="cd06267">
    <property type="entry name" value="PBP1_LacI_sugar_binding-like"/>
    <property type="match status" value="1"/>
</dbReference>